<keyword evidence="1" id="KW-0012">Acyltransferase</keyword>
<name>A0A9P1JED4_BACAS</name>
<accession>A0A9P1JED4</accession>
<proteinExistence type="predicted"/>
<gene>
    <name evidence="1" type="primary">ybbJ</name>
    <name evidence="1" type="ordered locus">BAMF_0174</name>
</gene>
<keyword evidence="2" id="KW-1185">Reference proteome</keyword>
<organism evidence="1 2">
    <name type="scientific">Bacillus amyloliquefaciens (strain ATCC 23350 / DSM 7 / BCRC 11601 / CCUG 28519 / NBRC 15535 / NRRL B-14393 / F)</name>
    <dbReference type="NCBI Taxonomy" id="692420"/>
    <lineage>
        <taxon>Bacteria</taxon>
        <taxon>Bacillati</taxon>
        <taxon>Bacillota</taxon>
        <taxon>Bacilli</taxon>
        <taxon>Bacillales</taxon>
        <taxon>Bacillaceae</taxon>
        <taxon>Bacillus</taxon>
        <taxon>Bacillus amyloliquefaciens group</taxon>
    </lineage>
</organism>
<evidence type="ECO:0000313" key="1">
    <source>
        <dbReference type="EMBL" id="CBI41300.1"/>
    </source>
</evidence>
<dbReference type="KEGG" id="bao:BAMF_0174"/>
<dbReference type="AlphaFoldDB" id="A0A9P1JED4"/>
<reference evidence="2" key="2">
    <citation type="journal article" date="2011" name="J. Biotechnol.">
        <title>Genome sequence of B. amyloliquefaciens type strain DSM7(T) reveals differences to plant-associated B. amyloliquefaciens FZB42.</title>
        <authorList>
            <person name="Ruckert C."/>
            <person name="Blom J."/>
            <person name="Chen X."/>
            <person name="Reva O."/>
            <person name="Borriss R."/>
        </authorList>
    </citation>
    <scope>NUCLEOTIDE SEQUENCE [LARGE SCALE GENOMIC DNA]</scope>
    <source>
        <strain evidence="2">DSM 7</strain>
    </source>
</reference>
<protein>
    <submittedName>
        <fullName evidence="1">Acyltransferase</fullName>
    </submittedName>
</protein>
<evidence type="ECO:0000313" key="2">
    <source>
        <dbReference type="Proteomes" id="UP000006562"/>
    </source>
</evidence>
<dbReference type="EMBL" id="FN597644">
    <property type="protein sequence ID" value="CBI41300.1"/>
    <property type="molecule type" value="Genomic_DNA"/>
</dbReference>
<dbReference type="Proteomes" id="UP000006562">
    <property type="component" value="Chromosome"/>
</dbReference>
<dbReference type="Gene3D" id="3.40.630.30">
    <property type="match status" value="1"/>
</dbReference>
<keyword evidence="1" id="KW-0808">Transferase</keyword>
<dbReference type="InterPro" id="IPR016181">
    <property type="entry name" value="Acyl_CoA_acyltransferase"/>
</dbReference>
<dbReference type="GO" id="GO:0016746">
    <property type="term" value="F:acyltransferase activity"/>
    <property type="evidence" value="ECO:0007669"/>
    <property type="project" value="UniProtKB-KW"/>
</dbReference>
<dbReference type="SUPFAM" id="SSF55729">
    <property type="entry name" value="Acyl-CoA N-acyltransferases (Nat)"/>
    <property type="match status" value="1"/>
</dbReference>
<reference evidence="1 2" key="1">
    <citation type="journal article" date="2011" name="Int. J. Syst. Evol. Microbiol.">
        <title>Relationship of Bacillus amyloliquefaciens clades associated with strains DSM 7T and FZB42T: a proposal for Bacillus amyloliquefaciens subsp. amyloliquefaciens subsp. nov. and Bacillus amyloliquefaciens subsp. plantarum subsp. nov. based on complete genome sequence comparisons.</title>
        <authorList>
            <person name="Borriss R."/>
            <person name="Chen X.H."/>
            <person name="Rueckert C."/>
            <person name="Blom J."/>
            <person name="Becker A."/>
            <person name="Baumgarth B."/>
            <person name="Fan B."/>
            <person name="Pukall R."/>
            <person name="Schumann P."/>
            <person name="Sproer C."/>
            <person name="Junge H."/>
            <person name="Vater J."/>
            <person name="Puhler A."/>
            <person name="Klenk H.P."/>
        </authorList>
    </citation>
    <scope>NUCLEOTIDE SEQUENCE [LARGE SCALE GENOMIC DNA]</scope>
    <source>
        <strain evidence="2">DSM 7</strain>
    </source>
</reference>
<sequence>MDVTLSFYKPEHADRLNGFVLSEEDKMFSALPKDVLPQALVIRDRYPTVILKEDSPVGFFILHTSKETIAPYSNNVSAILLSALSLHASQQGKGYAKQAMLQLPAFIANYFPWCDEIVLAVNHPIIVHRTCTGLPVLLIKGGAGSARSANSTFCIIFCESVSLFIFSLPIFLETYIQKPIYFK</sequence>